<dbReference type="GO" id="GO:0005886">
    <property type="term" value="C:plasma membrane"/>
    <property type="evidence" value="ECO:0007669"/>
    <property type="project" value="UniProtKB-SubCell"/>
</dbReference>
<dbReference type="InterPro" id="IPR000490">
    <property type="entry name" value="Glyco_hydro_17"/>
</dbReference>
<evidence type="ECO:0000256" key="7">
    <source>
        <dbReference type="ARBA" id="ARBA00022512"/>
    </source>
</evidence>
<keyword evidence="14" id="KW-0961">Cell wall biogenesis/degradation</keyword>
<feature type="chain" id="PRO_5001655491" description="glucan endo-1,3-beta-D-glucosidase" evidence="21">
    <location>
        <begin position="19"/>
        <end position="288"/>
    </location>
</feature>
<dbReference type="Proteomes" id="UP000027586">
    <property type="component" value="Unassembled WGS sequence"/>
</dbReference>
<evidence type="ECO:0000313" key="22">
    <source>
        <dbReference type="EMBL" id="CDH52611.1"/>
    </source>
</evidence>
<keyword evidence="15" id="KW-0624">Polysaccharide degradation</keyword>
<dbReference type="SUPFAM" id="SSF51445">
    <property type="entry name" value="(Trans)glycosidases"/>
    <property type="match status" value="1"/>
</dbReference>
<dbReference type="PANTHER" id="PTHR16631">
    <property type="entry name" value="GLUCAN 1,3-BETA-GLUCOSIDASE"/>
    <property type="match status" value="1"/>
</dbReference>
<dbReference type="GO" id="GO:0009986">
    <property type="term" value="C:cell surface"/>
    <property type="evidence" value="ECO:0007669"/>
    <property type="project" value="TreeGrafter"/>
</dbReference>
<organism evidence="22 23">
    <name type="scientific">Lichtheimia corymbifera JMRC:FSU:9682</name>
    <dbReference type="NCBI Taxonomy" id="1263082"/>
    <lineage>
        <taxon>Eukaryota</taxon>
        <taxon>Fungi</taxon>
        <taxon>Fungi incertae sedis</taxon>
        <taxon>Mucoromycota</taxon>
        <taxon>Mucoromycotina</taxon>
        <taxon>Mucoromycetes</taxon>
        <taxon>Mucorales</taxon>
        <taxon>Lichtheimiaceae</taxon>
        <taxon>Lichtheimia</taxon>
    </lineage>
</organism>
<dbReference type="Pfam" id="PF00332">
    <property type="entry name" value="Glyco_hydro_17"/>
    <property type="match status" value="1"/>
</dbReference>
<comment type="similarity">
    <text evidence="4 19">Belongs to the glycosyl hydrolase 17 family.</text>
</comment>
<dbReference type="PANTHER" id="PTHR16631:SF17">
    <property type="entry name" value="GLUCAN ENDO-1,3-BETA-GLUCOSIDASE BTGC"/>
    <property type="match status" value="1"/>
</dbReference>
<dbReference type="GO" id="GO:0005576">
    <property type="term" value="C:extracellular region"/>
    <property type="evidence" value="ECO:0007669"/>
    <property type="project" value="TreeGrafter"/>
</dbReference>
<evidence type="ECO:0000256" key="6">
    <source>
        <dbReference type="ARBA" id="ARBA00022475"/>
    </source>
</evidence>
<evidence type="ECO:0000256" key="20">
    <source>
        <dbReference type="RuleBase" id="RU004336"/>
    </source>
</evidence>
<reference evidence="22" key="1">
    <citation type="submission" date="2013-08" db="EMBL/GenBank/DDBJ databases">
        <title>Gene expansion shapes genome architecture in the human pathogen Lichtheimia corymbifera: an evolutionary genomics analysis in the ancient terrestrial Mucorales (Mucoromycotina).</title>
        <authorList>
            <person name="Schwartze V.U."/>
            <person name="Winter S."/>
            <person name="Shelest E."/>
            <person name="Marcet-Houben M."/>
            <person name="Horn F."/>
            <person name="Wehner S."/>
            <person name="Hoffmann K."/>
            <person name="Riege K."/>
            <person name="Sammeth M."/>
            <person name="Nowrousian M."/>
            <person name="Valiante V."/>
            <person name="Linde J."/>
            <person name="Jacobsen I.D."/>
            <person name="Marz M."/>
            <person name="Brakhage A.A."/>
            <person name="Gabaldon T."/>
            <person name="Bocker S."/>
            <person name="Voigt K."/>
        </authorList>
    </citation>
    <scope>NUCLEOTIDE SEQUENCE [LARGE SCALE GENOMIC DNA]</scope>
    <source>
        <strain evidence="22">FSU 9682</strain>
    </source>
</reference>
<evidence type="ECO:0000256" key="16">
    <source>
        <dbReference type="ARBA" id="ARBA00037649"/>
    </source>
</evidence>
<dbReference type="InterPro" id="IPR017853">
    <property type="entry name" value="GH"/>
</dbReference>
<proteinExistence type="inferred from homology"/>
<evidence type="ECO:0000256" key="21">
    <source>
        <dbReference type="SAM" id="SignalP"/>
    </source>
</evidence>
<feature type="signal peptide" evidence="21">
    <location>
        <begin position="1"/>
        <end position="18"/>
    </location>
</feature>
<evidence type="ECO:0000256" key="3">
    <source>
        <dbReference type="ARBA" id="ARBA00004401"/>
    </source>
</evidence>
<keyword evidence="11" id="KW-0472">Membrane</keyword>
<keyword evidence="12" id="KW-0325">Glycoprotein</keyword>
<keyword evidence="7" id="KW-0134">Cell wall</keyword>
<keyword evidence="10 20" id="KW-0378">Hydrolase</keyword>
<dbReference type="GO" id="GO:0071555">
    <property type="term" value="P:cell wall organization"/>
    <property type="evidence" value="ECO:0007669"/>
    <property type="project" value="UniProtKB-KW"/>
</dbReference>
<dbReference type="AlphaFoldDB" id="A0A068RUJ5"/>
<evidence type="ECO:0000256" key="14">
    <source>
        <dbReference type="ARBA" id="ARBA00023316"/>
    </source>
</evidence>
<comment type="subcellular location">
    <subcellularLocation>
        <location evidence="3">Cell membrane</location>
        <topology evidence="3">Single-pass type II membrane protein</topology>
    </subcellularLocation>
    <subcellularLocation>
        <location evidence="2">Secreted</location>
        <location evidence="2">Cell wall</location>
    </subcellularLocation>
</comment>
<dbReference type="PROSITE" id="PS00587">
    <property type="entry name" value="GLYCOSYL_HYDROL_F17"/>
    <property type="match status" value="1"/>
</dbReference>
<evidence type="ECO:0000256" key="15">
    <source>
        <dbReference type="ARBA" id="ARBA00023326"/>
    </source>
</evidence>
<gene>
    <name evidence="22" type="ORF">LCOR_04066.1</name>
</gene>
<evidence type="ECO:0000256" key="8">
    <source>
        <dbReference type="ARBA" id="ARBA00022525"/>
    </source>
</evidence>
<sequence length="288" mass="30457">MLLLVQLYIFAFAALVTALPAAKRGGGGSVYGITYTGKSSDGSCHSSDQVSQMVKRFQKNGIQRIRTYSQECDILPNLLKAIQNTDMQVVAAAWIDGSGKDEKEISSLVNNLKNANSDQIAGVAIGNECVQGGLMSASDVASKIKEVKGKLGGKFKVGTVDTPTGFQGAMLDASDIVFVNIHPFFGAVTADDAVDNLNQQLGSFKGKAGGKDVIVGEVGWPSSGDTNGKAVPSTANLAKVYNALKGSSIKYYFFEAQDSNWKNGGAFNVEPHWGLIDANGKSKISEFQ</sequence>
<evidence type="ECO:0000256" key="9">
    <source>
        <dbReference type="ARBA" id="ARBA00022729"/>
    </source>
</evidence>
<dbReference type="GO" id="GO:0009277">
    <property type="term" value="C:fungal-type cell wall"/>
    <property type="evidence" value="ECO:0007669"/>
    <property type="project" value="TreeGrafter"/>
</dbReference>
<dbReference type="InterPro" id="IPR050732">
    <property type="entry name" value="Beta-glucan_modifiers"/>
</dbReference>
<evidence type="ECO:0000256" key="19">
    <source>
        <dbReference type="RuleBase" id="RU004335"/>
    </source>
</evidence>
<comment type="caution">
    <text evidence="22">The sequence shown here is derived from an EMBL/GenBank/DDBJ whole genome shotgun (WGS) entry which is preliminary data.</text>
</comment>
<dbReference type="EMBL" id="CBTN010000014">
    <property type="protein sequence ID" value="CDH52611.1"/>
    <property type="molecule type" value="Genomic_DNA"/>
</dbReference>
<evidence type="ECO:0000256" key="17">
    <source>
        <dbReference type="ARBA" id="ARBA00042373"/>
    </source>
</evidence>
<comment type="catalytic activity">
    <reaction evidence="1">
        <text>Hydrolysis of (1-&gt;3)-beta-D-glucosidic linkages in (1-&gt;3)-beta-D-glucans.</text>
        <dbReference type="EC" id="3.2.1.39"/>
    </reaction>
</comment>
<evidence type="ECO:0000256" key="18">
    <source>
        <dbReference type="ARBA" id="ARBA00043078"/>
    </source>
</evidence>
<dbReference type="VEuPathDB" id="FungiDB:LCOR_04066.1"/>
<keyword evidence="9 21" id="KW-0732">Signal</keyword>
<comment type="function">
    <text evidence="16">Glucanases play a role in cell expansion during growth, in cell-cell fusion during mating, and in spore release during sporulation. This enzyme may be involved in beta-glucan degradation. Active on laminarin and lichenan.</text>
</comment>
<protein>
    <recommendedName>
        <fullName evidence="5">glucan endo-1,3-beta-D-glucosidase</fullName>
        <ecNumber evidence="5">3.2.1.39</ecNumber>
    </recommendedName>
    <alternativeName>
        <fullName evidence="18">Endo-1,3-beta-glucanase btgC</fullName>
    </alternativeName>
    <alternativeName>
        <fullName evidence="17">Laminarinase btgC</fullName>
    </alternativeName>
</protein>
<evidence type="ECO:0000256" key="13">
    <source>
        <dbReference type="ARBA" id="ARBA00023277"/>
    </source>
</evidence>
<name>A0A068RUJ5_9FUNG</name>
<dbReference type="STRING" id="1263082.A0A068RUJ5"/>
<dbReference type="Gene3D" id="3.20.20.80">
    <property type="entry name" value="Glycosidases"/>
    <property type="match status" value="2"/>
</dbReference>
<keyword evidence="23" id="KW-1185">Reference proteome</keyword>
<evidence type="ECO:0000256" key="4">
    <source>
        <dbReference type="ARBA" id="ARBA00008773"/>
    </source>
</evidence>
<evidence type="ECO:0000256" key="12">
    <source>
        <dbReference type="ARBA" id="ARBA00023180"/>
    </source>
</evidence>
<evidence type="ECO:0000313" key="23">
    <source>
        <dbReference type="Proteomes" id="UP000027586"/>
    </source>
</evidence>
<accession>A0A068RUJ5</accession>
<keyword evidence="8" id="KW-0964">Secreted</keyword>
<keyword evidence="13" id="KW-0119">Carbohydrate metabolism</keyword>
<dbReference type="GO" id="GO:0042973">
    <property type="term" value="F:glucan endo-1,3-beta-D-glucosidase activity"/>
    <property type="evidence" value="ECO:0007669"/>
    <property type="project" value="UniProtKB-EC"/>
</dbReference>
<evidence type="ECO:0000256" key="5">
    <source>
        <dbReference type="ARBA" id="ARBA00012780"/>
    </source>
</evidence>
<keyword evidence="6" id="KW-1003">Cell membrane</keyword>
<dbReference type="GO" id="GO:0000272">
    <property type="term" value="P:polysaccharide catabolic process"/>
    <property type="evidence" value="ECO:0007669"/>
    <property type="project" value="UniProtKB-KW"/>
</dbReference>
<dbReference type="EC" id="3.2.1.39" evidence="5"/>
<evidence type="ECO:0000256" key="1">
    <source>
        <dbReference type="ARBA" id="ARBA00000382"/>
    </source>
</evidence>
<keyword evidence="20" id="KW-0326">Glycosidase</keyword>
<evidence type="ECO:0000256" key="10">
    <source>
        <dbReference type="ARBA" id="ARBA00022801"/>
    </source>
</evidence>
<evidence type="ECO:0000256" key="11">
    <source>
        <dbReference type="ARBA" id="ARBA00023136"/>
    </source>
</evidence>
<evidence type="ECO:0000256" key="2">
    <source>
        <dbReference type="ARBA" id="ARBA00004191"/>
    </source>
</evidence>
<dbReference type="OrthoDB" id="77201at2759"/>